<evidence type="ECO:0000256" key="7">
    <source>
        <dbReference type="ARBA" id="ARBA00023012"/>
    </source>
</evidence>
<evidence type="ECO:0000256" key="5">
    <source>
        <dbReference type="ARBA" id="ARBA00022777"/>
    </source>
</evidence>
<dbReference type="Proteomes" id="UP000516305">
    <property type="component" value="Chromosome"/>
</dbReference>
<dbReference type="GO" id="GO:0000156">
    <property type="term" value="F:phosphorelay response regulator activity"/>
    <property type="evidence" value="ECO:0007669"/>
    <property type="project" value="TreeGrafter"/>
</dbReference>
<evidence type="ECO:0000256" key="2">
    <source>
        <dbReference type="ARBA" id="ARBA00012438"/>
    </source>
</evidence>
<dbReference type="InterPro" id="IPR036890">
    <property type="entry name" value="HATPase_C_sf"/>
</dbReference>
<dbReference type="InterPro" id="IPR050351">
    <property type="entry name" value="BphY/WalK/GraS-like"/>
</dbReference>
<dbReference type="EMBL" id="CP060139">
    <property type="protein sequence ID" value="QNR23649.1"/>
    <property type="molecule type" value="Genomic_DNA"/>
</dbReference>
<organism evidence="9 10">
    <name type="scientific">Croceimicrobium hydrocarbonivorans</name>
    <dbReference type="NCBI Taxonomy" id="2761580"/>
    <lineage>
        <taxon>Bacteria</taxon>
        <taxon>Pseudomonadati</taxon>
        <taxon>Bacteroidota</taxon>
        <taxon>Flavobacteriia</taxon>
        <taxon>Flavobacteriales</taxon>
        <taxon>Owenweeksiaceae</taxon>
        <taxon>Croceimicrobium</taxon>
    </lineage>
</organism>
<evidence type="ECO:0000313" key="10">
    <source>
        <dbReference type="Proteomes" id="UP000516305"/>
    </source>
</evidence>
<evidence type="ECO:0000256" key="1">
    <source>
        <dbReference type="ARBA" id="ARBA00000085"/>
    </source>
</evidence>
<dbReference type="Pfam" id="PF13589">
    <property type="entry name" value="HATPase_c_3"/>
    <property type="match status" value="1"/>
</dbReference>
<proteinExistence type="predicted"/>
<sequence length="721" mass="82412">MEDYKEITRIRPAARIISTIGEDLVGDSYAAIVELVKNAYDADASYVEIVFDYTEMDGNPVLKIEIKDDGHGMTTEVVLNKWLVPATKDKLDRRTSPNGRLFQGRKGIGRYAAAILGQELLLETVDQNNTQTQVYIDWQLFEEIEFLEDVEVVVERKNVNKSPGTVLHITATGHKLDQWRKPELASLTKELRKLKSPFESHTKDKFNINLAFFNCPFDEYNDQVFEIEAFPIIKLFDYRISGSIGKNGKVICTYENQSEQNLPSETLEFDISLPIELNYPGPVEFDFRVFDRDKEAVENLINKGLIDPISKNAIGKTEAKRLLNEVYGVNLYREGFRVRPYGNGGIDWLDLDKDRIQNPSVRVGNNQVVGFINVKPEELSHLIEKSARDGFKENTYYFGLVRLLKSVLARLEERRYIYRRNTGKGRHVKSVRQELNELFDYTSLTEQIKKKLSFTNAEDKTINEVAAIIQKEAEIKTKLLENIQSTIAIYQGQATLGKIVTVLLHEGRKPVSYFKQQSPNLVRWLEHYKAKKDWNDNLFDDITERLQTFRDQSEHLSQLFKRLDPLAKQNKGERRFFSLKNAINKAVSIFDATLIESQIDFRLECDDSIEIKGWEEDIIIAVTNLVENSVYWLNESKSDDKAISIVVENGEDIIIHYRDNGSGIDEDSIESGAIFEPGFSKKLHGTGLGLPIAGEAMERLGGSILAHYSDSGAYFTLELKK</sequence>
<dbReference type="AlphaFoldDB" id="A0A7H0VD51"/>
<keyword evidence="4" id="KW-0547">Nucleotide-binding</keyword>
<dbReference type="GO" id="GO:0004673">
    <property type="term" value="F:protein histidine kinase activity"/>
    <property type="evidence" value="ECO:0007669"/>
    <property type="project" value="UniProtKB-EC"/>
</dbReference>
<dbReference type="GO" id="GO:0007234">
    <property type="term" value="P:osmosensory signaling via phosphorelay pathway"/>
    <property type="evidence" value="ECO:0007669"/>
    <property type="project" value="TreeGrafter"/>
</dbReference>
<evidence type="ECO:0000256" key="3">
    <source>
        <dbReference type="ARBA" id="ARBA00022679"/>
    </source>
</evidence>
<keyword evidence="7" id="KW-0902">Two-component regulatory system</keyword>
<evidence type="ECO:0000256" key="6">
    <source>
        <dbReference type="ARBA" id="ARBA00022840"/>
    </source>
</evidence>
<dbReference type="SMART" id="SM00387">
    <property type="entry name" value="HATPase_c"/>
    <property type="match status" value="1"/>
</dbReference>
<dbReference type="InterPro" id="IPR005467">
    <property type="entry name" value="His_kinase_dom"/>
</dbReference>
<feature type="domain" description="Histidine kinase" evidence="8">
    <location>
        <begin position="502"/>
        <end position="721"/>
    </location>
</feature>
<evidence type="ECO:0000259" key="8">
    <source>
        <dbReference type="PROSITE" id="PS50109"/>
    </source>
</evidence>
<evidence type="ECO:0000313" key="9">
    <source>
        <dbReference type="EMBL" id="QNR23649.1"/>
    </source>
</evidence>
<reference evidence="9 10" key="1">
    <citation type="submission" date="2020-08" db="EMBL/GenBank/DDBJ databases">
        <title>Croceimicrobium hydrocarbonivorans gen. nov., sp. nov., a novel marine bacterium isolated from a bacterial consortium that degrades polyethylene terephthalate.</title>
        <authorList>
            <person name="Liu R."/>
        </authorList>
    </citation>
    <scope>NUCLEOTIDE SEQUENCE [LARGE SCALE GENOMIC DNA]</scope>
    <source>
        <strain evidence="9 10">A20-9</strain>
    </source>
</reference>
<dbReference type="PROSITE" id="PS50109">
    <property type="entry name" value="HIS_KIN"/>
    <property type="match status" value="1"/>
</dbReference>
<name>A0A7H0VD51_9FLAO</name>
<dbReference type="EC" id="2.7.13.3" evidence="2"/>
<dbReference type="InterPro" id="IPR004358">
    <property type="entry name" value="Sig_transdc_His_kin-like_C"/>
</dbReference>
<dbReference type="PANTHER" id="PTHR42878:SF7">
    <property type="entry name" value="SENSOR HISTIDINE KINASE GLRK"/>
    <property type="match status" value="1"/>
</dbReference>
<keyword evidence="6" id="KW-0067">ATP-binding</keyword>
<protein>
    <recommendedName>
        <fullName evidence="2">histidine kinase</fullName>
        <ecNumber evidence="2">2.7.13.3</ecNumber>
    </recommendedName>
</protein>
<dbReference type="GO" id="GO:0030295">
    <property type="term" value="F:protein kinase activator activity"/>
    <property type="evidence" value="ECO:0007669"/>
    <property type="project" value="TreeGrafter"/>
</dbReference>
<dbReference type="GO" id="GO:0005524">
    <property type="term" value="F:ATP binding"/>
    <property type="evidence" value="ECO:0007669"/>
    <property type="project" value="UniProtKB-KW"/>
</dbReference>
<dbReference type="SUPFAM" id="SSF55874">
    <property type="entry name" value="ATPase domain of HSP90 chaperone/DNA topoisomerase II/histidine kinase"/>
    <property type="match status" value="2"/>
</dbReference>
<dbReference type="PANTHER" id="PTHR42878">
    <property type="entry name" value="TWO-COMPONENT HISTIDINE KINASE"/>
    <property type="match status" value="1"/>
</dbReference>
<dbReference type="RefSeq" id="WP_210758184.1">
    <property type="nucleotide sequence ID" value="NZ_CP060139.1"/>
</dbReference>
<keyword evidence="10" id="KW-1185">Reference proteome</keyword>
<dbReference type="KEGG" id="chyd:H4K34_14895"/>
<accession>A0A7H0VD51</accession>
<dbReference type="Gene3D" id="3.30.565.10">
    <property type="entry name" value="Histidine kinase-like ATPase, C-terminal domain"/>
    <property type="match status" value="2"/>
</dbReference>
<comment type="catalytic activity">
    <reaction evidence="1">
        <text>ATP + protein L-histidine = ADP + protein N-phospho-L-histidine.</text>
        <dbReference type="EC" id="2.7.13.3"/>
    </reaction>
</comment>
<dbReference type="PRINTS" id="PR00344">
    <property type="entry name" value="BCTRLSENSOR"/>
</dbReference>
<dbReference type="Pfam" id="PF02518">
    <property type="entry name" value="HATPase_c"/>
    <property type="match status" value="1"/>
</dbReference>
<keyword evidence="5 9" id="KW-0418">Kinase</keyword>
<evidence type="ECO:0000256" key="4">
    <source>
        <dbReference type="ARBA" id="ARBA00022741"/>
    </source>
</evidence>
<dbReference type="InterPro" id="IPR003594">
    <property type="entry name" value="HATPase_dom"/>
</dbReference>
<gene>
    <name evidence="9" type="ORF">H4K34_14895</name>
</gene>
<keyword evidence="3" id="KW-0808">Transferase</keyword>